<organism evidence="1 2">
    <name type="scientific">Catenulispora pinistramenti</name>
    <dbReference type="NCBI Taxonomy" id="2705254"/>
    <lineage>
        <taxon>Bacteria</taxon>
        <taxon>Bacillati</taxon>
        <taxon>Actinomycetota</taxon>
        <taxon>Actinomycetes</taxon>
        <taxon>Catenulisporales</taxon>
        <taxon>Catenulisporaceae</taxon>
        <taxon>Catenulispora</taxon>
    </lineage>
</organism>
<sequence>MTDPLAQVRIDLRNGARIVLANGLHQRAFYNYDQVQAEDIPPGKACVCGVGGLNTGITGHPIPDDFLTNPRISAALAHLIAYMMAFYATTFISWNDEEGRTTAEVARLLRKAAAWTPPTAVLAVTV</sequence>
<keyword evidence="2" id="KW-1185">Reference proteome</keyword>
<dbReference type="InterPro" id="IPR045677">
    <property type="entry name" value="DUF6197"/>
</dbReference>
<reference evidence="1 2" key="1">
    <citation type="submission" date="2020-02" db="EMBL/GenBank/DDBJ databases">
        <title>Acidophilic actinobacteria isolated from forest soil.</title>
        <authorList>
            <person name="Golinska P."/>
        </authorList>
    </citation>
    <scope>NUCLEOTIDE SEQUENCE [LARGE SCALE GENOMIC DNA]</scope>
    <source>
        <strain evidence="1 2">NL8</strain>
    </source>
</reference>
<evidence type="ECO:0000313" key="2">
    <source>
        <dbReference type="Proteomes" id="UP000730482"/>
    </source>
</evidence>
<dbReference type="RefSeq" id="WP_212013405.1">
    <property type="nucleotide sequence ID" value="NZ_JAAFYZ010000104.1"/>
</dbReference>
<evidence type="ECO:0000313" key="1">
    <source>
        <dbReference type="EMBL" id="MBS2550500.1"/>
    </source>
</evidence>
<dbReference type="Pfam" id="PF19698">
    <property type="entry name" value="DUF6197"/>
    <property type="match status" value="1"/>
</dbReference>
<proteinExistence type="predicted"/>
<comment type="caution">
    <text evidence="1">The sequence shown here is derived from an EMBL/GenBank/DDBJ whole genome shotgun (WGS) entry which is preliminary data.</text>
</comment>
<dbReference type="Proteomes" id="UP000730482">
    <property type="component" value="Unassembled WGS sequence"/>
</dbReference>
<gene>
    <name evidence="1" type="ORF">KGQ19_26875</name>
</gene>
<protein>
    <submittedName>
        <fullName evidence="1">Uncharacterized protein</fullName>
    </submittedName>
</protein>
<name>A0ABS5KX17_9ACTN</name>
<accession>A0ABS5KX17</accession>
<dbReference type="EMBL" id="JAAFYZ010000104">
    <property type="protein sequence ID" value="MBS2550500.1"/>
    <property type="molecule type" value="Genomic_DNA"/>
</dbReference>